<evidence type="ECO:0000256" key="2">
    <source>
        <dbReference type="ARBA" id="ARBA00023012"/>
    </source>
</evidence>
<dbReference type="InterPro" id="IPR011006">
    <property type="entry name" value="CheY-like_superfamily"/>
</dbReference>
<evidence type="ECO:0000313" key="5">
    <source>
        <dbReference type="EMBL" id="TYT76058.1"/>
    </source>
</evidence>
<keyword evidence="6" id="KW-1185">Reference proteome</keyword>
<feature type="modified residue" description="4-aspartylphosphate" evidence="3">
    <location>
        <position position="55"/>
    </location>
</feature>
<evidence type="ECO:0000256" key="3">
    <source>
        <dbReference type="PROSITE-ProRule" id="PRU00169"/>
    </source>
</evidence>
<dbReference type="OrthoDB" id="9788090at2"/>
<dbReference type="InterPro" id="IPR050595">
    <property type="entry name" value="Bact_response_regulator"/>
</dbReference>
<dbReference type="Pfam" id="PF00072">
    <property type="entry name" value="Response_reg"/>
    <property type="match status" value="1"/>
</dbReference>
<reference evidence="5 6" key="1">
    <citation type="submission" date="2019-06" db="EMBL/GenBank/DDBJ databases">
        <title>Desulfobotulus mexicanus sp. nov., a novel sulfate-reducing bacterium isolated from the sediment of an alkaline crater lake in Mexico.</title>
        <authorList>
            <person name="Hirschler-Rea A."/>
        </authorList>
    </citation>
    <scope>NUCLEOTIDE SEQUENCE [LARGE SCALE GENOMIC DNA]</scope>
    <source>
        <strain evidence="5 6">PAR22N</strain>
    </source>
</reference>
<dbReference type="AlphaFoldDB" id="A0A5Q4VGK1"/>
<dbReference type="PROSITE" id="PS50110">
    <property type="entry name" value="RESPONSE_REGULATORY"/>
    <property type="match status" value="1"/>
</dbReference>
<dbReference type="EMBL" id="VDMB01000001">
    <property type="protein sequence ID" value="TYT76058.1"/>
    <property type="molecule type" value="Genomic_DNA"/>
</dbReference>
<dbReference type="Proteomes" id="UP000321899">
    <property type="component" value="Unassembled WGS sequence"/>
</dbReference>
<dbReference type="InterPro" id="IPR001789">
    <property type="entry name" value="Sig_transdc_resp-reg_receiver"/>
</dbReference>
<name>A0A5Q4VGK1_9BACT</name>
<comment type="caution">
    <text evidence="5">The sequence shown here is derived from an EMBL/GenBank/DDBJ whole genome shotgun (WGS) entry which is preliminary data.</text>
</comment>
<accession>A0A5Q4VGK1</accession>
<sequence>MPENRRLLLVDDETGYVRVLGNRLEKRGFSVLRATSGADAIRLLRHDTADVAILDLKMEDMDGMDVLKIFRRMAPETAVIMLTGHGSEEAKMEALKTGASDYLTKPCELETMLEAINRILEIRG</sequence>
<organism evidence="5 6">
    <name type="scientific">Desulfobotulus mexicanus</name>
    <dbReference type="NCBI Taxonomy" id="2586642"/>
    <lineage>
        <taxon>Bacteria</taxon>
        <taxon>Pseudomonadati</taxon>
        <taxon>Thermodesulfobacteriota</taxon>
        <taxon>Desulfobacteria</taxon>
        <taxon>Desulfobacterales</taxon>
        <taxon>Desulfobacteraceae</taxon>
        <taxon>Desulfobotulus</taxon>
    </lineage>
</organism>
<dbReference type="RefSeq" id="WP_139445039.1">
    <property type="nucleotide sequence ID" value="NZ_VDMB01000001.1"/>
</dbReference>
<evidence type="ECO:0000256" key="1">
    <source>
        <dbReference type="ARBA" id="ARBA00022553"/>
    </source>
</evidence>
<proteinExistence type="predicted"/>
<dbReference type="GO" id="GO:0000160">
    <property type="term" value="P:phosphorelay signal transduction system"/>
    <property type="evidence" value="ECO:0007669"/>
    <property type="project" value="UniProtKB-KW"/>
</dbReference>
<keyword evidence="1 3" id="KW-0597">Phosphoprotein</keyword>
<gene>
    <name evidence="5" type="ORF">FIM25_00440</name>
</gene>
<dbReference type="PANTHER" id="PTHR44591">
    <property type="entry name" value="STRESS RESPONSE REGULATOR PROTEIN 1"/>
    <property type="match status" value="1"/>
</dbReference>
<keyword evidence="2" id="KW-0902">Two-component regulatory system</keyword>
<dbReference type="SMART" id="SM00448">
    <property type="entry name" value="REC"/>
    <property type="match status" value="1"/>
</dbReference>
<dbReference type="SUPFAM" id="SSF52172">
    <property type="entry name" value="CheY-like"/>
    <property type="match status" value="1"/>
</dbReference>
<feature type="domain" description="Response regulatory" evidence="4">
    <location>
        <begin position="6"/>
        <end position="120"/>
    </location>
</feature>
<dbReference type="PANTHER" id="PTHR44591:SF14">
    <property type="entry name" value="PROTEIN PILG"/>
    <property type="match status" value="1"/>
</dbReference>
<evidence type="ECO:0000259" key="4">
    <source>
        <dbReference type="PROSITE" id="PS50110"/>
    </source>
</evidence>
<protein>
    <submittedName>
        <fullName evidence="5">Response regulator</fullName>
    </submittedName>
</protein>
<evidence type="ECO:0000313" key="6">
    <source>
        <dbReference type="Proteomes" id="UP000321899"/>
    </source>
</evidence>
<dbReference type="Gene3D" id="3.40.50.2300">
    <property type="match status" value="1"/>
</dbReference>